<dbReference type="InterPro" id="IPR038377">
    <property type="entry name" value="Na/Glc_symporter_sf"/>
</dbReference>
<evidence type="ECO:0000256" key="1">
    <source>
        <dbReference type="ARBA" id="ARBA00004141"/>
    </source>
</evidence>
<dbReference type="PANTHER" id="PTHR45897">
    <property type="entry name" value="HIGH-AFFINITY CHOLINE TRANSPORTER 1"/>
    <property type="match status" value="1"/>
</dbReference>
<keyword evidence="10 14" id="KW-0472">Membrane</keyword>
<evidence type="ECO:0000256" key="9">
    <source>
        <dbReference type="ARBA" id="ARBA00023065"/>
    </source>
</evidence>
<dbReference type="EMBL" id="UZAM01006735">
    <property type="protein sequence ID" value="VDO93456.1"/>
    <property type="molecule type" value="Genomic_DNA"/>
</dbReference>
<feature type="transmembrane region" description="Helical" evidence="14">
    <location>
        <begin position="71"/>
        <end position="97"/>
    </location>
</feature>
<accession>A0A183IC32</accession>
<keyword evidence="16" id="KW-1185">Reference proteome</keyword>
<dbReference type="OrthoDB" id="546820at2759"/>
<sequence>MAFNVVGLVFVIIFYVLILLVGLWAARKTKDSDDSEEVMLAGRSIGVIVGAFTMTATWVGGGYINGTAESVYSSGIIWCQAPFGYAMSLILGGIFFAERMRNEGYVTMLDPFQCKFGERMVGLLFIPALLGEVFWSAAILSALGATLTVILNIPNNVSIIISACIAVFYTFFGGLYSVAYTDVVQLICIMIGLVRSKSHSLIHSENGRSQSCIAQCSVCRFFIMNQWPEIRVTRNMCQISFRLPQCASFGQNLPAAFLSH</sequence>
<evidence type="ECO:0000256" key="6">
    <source>
        <dbReference type="ARBA" id="ARBA00022979"/>
    </source>
</evidence>
<keyword evidence="3" id="KW-0813">Transport</keyword>
<dbReference type="GO" id="GO:0005886">
    <property type="term" value="C:plasma membrane"/>
    <property type="evidence" value="ECO:0007669"/>
    <property type="project" value="TreeGrafter"/>
</dbReference>
<dbReference type="PROSITE" id="PS50283">
    <property type="entry name" value="NA_SOLUT_SYMP_3"/>
    <property type="match status" value="1"/>
</dbReference>
<keyword evidence="11" id="KW-0325">Glycoprotein</keyword>
<dbReference type="AlphaFoldDB" id="A0A183IC32"/>
<evidence type="ECO:0000256" key="12">
    <source>
        <dbReference type="ARBA" id="ARBA00023201"/>
    </source>
</evidence>
<dbReference type="InterPro" id="IPR052244">
    <property type="entry name" value="Choline_transporter"/>
</dbReference>
<organism evidence="17">
    <name type="scientific">Soboliphyme baturini</name>
    <dbReference type="NCBI Taxonomy" id="241478"/>
    <lineage>
        <taxon>Eukaryota</taxon>
        <taxon>Metazoa</taxon>
        <taxon>Ecdysozoa</taxon>
        <taxon>Nematoda</taxon>
        <taxon>Enoplea</taxon>
        <taxon>Dorylaimia</taxon>
        <taxon>Dioctophymatida</taxon>
        <taxon>Dioctophymatoidea</taxon>
        <taxon>Soboliphymatidae</taxon>
        <taxon>Soboliphyme</taxon>
    </lineage>
</organism>
<evidence type="ECO:0000256" key="14">
    <source>
        <dbReference type="SAM" id="Phobius"/>
    </source>
</evidence>
<gene>
    <name evidence="15" type="ORF">SBAD_LOCUS1176</name>
</gene>
<evidence type="ECO:0000256" key="8">
    <source>
        <dbReference type="ARBA" id="ARBA00023053"/>
    </source>
</evidence>
<feature type="transmembrane region" description="Helical" evidence="14">
    <location>
        <begin position="157"/>
        <end position="180"/>
    </location>
</feature>
<evidence type="ECO:0000256" key="2">
    <source>
        <dbReference type="ARBA" id="ARBA00006434"/>
    </source>
</evidence>
<evidence type="ECO:0000256" key="11">
    <source>
        <dbReference type="ARBA" id="ARBA00023180"/>
    </source>
</evidence>
<feature type="transmembrane region" description="Helical" evidence="14">
    <location>
        <begin position="123"/>
        <end position="151"/>
    </location>
</feature>
<keyword evidence="5" id="KW-0769">Symport</keyword>
<evidence type="ECO:0000256" key="7">
    <source>
        <dbReference type="ARBA" id="ARBA00022989"/>
    </source>
</evidence>
<keyword evidence="6" id="KW-0530">Neurotransmitter biosynthesis</keyword>
<reference evidence="15 16" key="2">
    <citation type="submission" date="2018-11" db="EMBL/GenBank/DDBJ databases">
        <authorList>
            <consortium name="Pathogen Informatics"/>
        </authorList>
    </citation>
    <scope>NUCLEOTIDE SEQUENCE [LARGE SCALE GENOMIC DNA]</scope>
</reference>
<proteinExistence type="inferred from homology"/>
<keyword evidence="12" id="KW-0739">Sodium transport</keyword>
<evidence type="ECO:0000256" key="5">
    <source>
        <dbReference type="ARBA" id="ARBA00022847"/>
    </source>
</evidence>
<evidence type="ECO:0000313" key="17">
    <source>
        <dbReference type="WBParaSite" id="SBAD_0000122001-mRNA-1"/>
    </source>
</evidence>
<protein>
    <submittedName>
        <fullName evidence="17">High-affinity choline transporter 1-like</fullName>
    </submittedName>
</protein>
<keyword evidence="9" id="KW-0406">Ion transport</keyword>
<dbReference type="Pfam" id="PF00474">
    <property type="entry name" value="SSF"/>
    <property type="match status" value="1"/>
</dbReference>
<dbReference type="Proteomes" id="UP000270296">
    <property type="component" value="Unassembled WGS sequence"/>
</dbReference>
<evidence type="ECO:0000313" key="15">
    <source>
        <dbReference type="EMBL" id="VDO93456.1"/>
    </source>
</evidence>
<feature type="transmembrane region" description="Helical" evidence="14">
    <location>
        <begin position="6"/>
        <end position="26"/>
    </location>
</feature>
<dbReference type="InterPro" id="IPR001734">
    <property type="entry name" value="Na/solute_symporter"/>
</dbReference>
<keyword evidence="4 14" id="KW-0812">Transmembrane</keyword>
<evidence type="ECO:0000256" key="10">
    <source>
        <dbReference type="ARBA" id="ARBA00023136"/>
    </source>
</evidence>
<evidence type="ECO:0000313" key="16">
    <source>
        <dbReference type="Proteomes" id="UP000270296"/>
    </source>
</evidence>
<comment type="subcellular location">
    <subcellularLocation>
        <location evidence="1">Membrane</location>
        <topology evidence="1">Multi-pass membrane protein</topology>
    </subcellularLocation>
</comment>
<dbReference type="GO" id="GO:0008292">
    <property type="term" value="P:acetylcholine biosynthetic process"/>
    <property type="evidence" value="ECO:0007669"/>
    <property type="project" value="TreeGrafter"/>
</dbReference>
<name>A0A183IC32_9BILA</name>
<reference evidence="17" key="1">
    <citation type="submission" date="2016-06" db="UniProtKB">
        <authorList>
            <consortium name="WormBaseParasite"/>
        </authorList>
    </citation>
    <scope>IDENTIFICATION</scope>
</reference>
<dbReference type="PANTHER" id="PTHR45897:SF4">
    <property type="entry name" value="HIGH-AFFINITY CHOLINE TRANSPORTER 1"/>
    <property type="match status" value="1"/>
</dbReference>
<keyword evidence="8" id="KW-0915">Sodium</keyword>
<evidence type="ECO:0000256" key="13">
    <source>
        <dbReference type="RuleBase" id="RU362091"/>
    </source>
</evidence>
<comment type="similarity">
    <text evidence="2 13">Belongs to the sodium:solute symporter (SSF) (TC 2.A.21) family.</text>
</comment>
<dbReference type="GO" id="GO:0005307">
    <property type="term" value="F:choline:sodium symporter activity"/>
    <property type="evidence" value="ECO:0007669"/>
    <property type="project" value="TreeGrafter"/>
</dbReference>
<dbReference type="WBParaSite" id="SBAD_0000122001-mRNA-1">
    <property type="protein sequence ID" value="SBAD_0000122001-mRNA-1"/>
    <property type="gene ID" value="SBAD_0000122001"/>
</dbReference>
<dbReference type="Gene3D" id="1.20.1730.10">
    <property type="entry name" value="Sodium/glucose cotransporter"/>
    <property type="match status" value="1"/>
</dbReference>
<feature type="transmembrane region" description="Helical" evidence="14">
    <location>
        <begin position="38"/>
        <end position="59"/>
    </location>
</feature>
<keyword evidence="7 14" id="KW-1133">Transmembrane helix</keyword>
<evidence type="ECO:0000256" key="4">
    <source>
        <dbReference type="ARBA" id="ARBA00022692"/>
    </source>
</evidence>
<evidence type="ECO:0000256" key="3">
    <source>
        <dbReference type="ARBA" id="ARBA00022448"/>
    </source>
</evidence>